<evidence type="ECO:0000313" key="2">
    <source>
        <dbReference type="EMBL" id="EGF97613.1"/>
    </source>
</evidence>
<dbReference type="GeneID" id="18925253"/>
<dbReference type="VEuPathDB" id="FungiDB:MELLADRAFT_114203"/>
<dbReference type="EMBL" id="GL883212">
    <property type="protein sequence ID" value="EGF97613.1"/>
    <property type="molecule type" value="Genomic_DNA"/>
</dbReference>
<sequence>MEGPSNAILEENNMSKTTNRTYNYAKNNKVSYDLDENSVGRLFKYFQDQKAKYPHQLEVDQYQSQSDRELQCEDIINFETPTQHELDNPNDSMNFYTDHDLVESHAYSAMDIDQNEHVQNTATNQLEIDLTLEDDTIGQVSQSDTTSIPPPSIPSRLSPPLFSGLGLQGSPRIRVESACTVHLVACT</sequence>
<feature type="region of interest" description="Disordered" evidence="1">
    <location>
        <begin position="139"/>
        <end position="159"/>
    </location>
</feature>
<evidence type="ECO:0000313" key="3">
    <source>
        <dbReference type="Proteomes" id="UP000001072"/>
    </source>
</evidence>
<keyword evidence="3" id="KW-1185">Reference proteome</keyword>
<accession>F4SCL3</accession>
<protein>
    <submittedName>
        <fullName evidence="2">Uncharacterized protein</fullName>
    </submittedName>
</protein>
<name>F4SCL3_MELLP</name>
<organism evidence="3">
    <name type="scientific">Melampsora larici-populina (strain 98AG31 / pathotype 3-4-7)</name>
    <name type="common">Poplar leaf rust fungus</name>
    <dbReference type="NCBI Taxonomy" id="747676"/>
    <lineage>
        <taxon>Eukaryota</taxon>
        <taxon>Fungi</taxon>
        <taxon>Dikarya</taxon>
        <taxon>Basidiomycota</taxon>
        <taxon>Pucciniomycotina</taxon>
        <taxon>Pucciniomycetes</taxon>
        <taxon>Pucciniales</taxon>
        <taxon>Melampsoraceae</taxon>
        <taxon>Melampsora</taxon>
    </lineage>
</organism>
<dbReference type="AlphaFoldDB" id="F4SCL3"/>
<dbReference type="InParanoid" id="F4SCL3"/>
<gene>
    <name evidence="2" type="ORF">MELLADRAFT_114203</name>
</gene>
<proteinExistence type="predicted"/>
<dbReference type="KEGG" id="mlr:MELLADRAFT_114203"/>
<dbReference type="Proteomes" id="UP000001072">
    <property type="component" value="Unassembled WGS sequence"/>
</dbReference>
<dbReference type="RefSeq" id="XP_007419115.1">
    <property type="nucleotide sequence ID" value="XM_007419053.1"/>
</dbReference>
<evidence type="ECO:0000256" key="1">
    <source>
        <dbReference type="SAM" id="MobiDB-lite"/>
    </source>
</evidence>
<reference evidence="3" key="1">
    <citation type="journal article" date="2011" name="Proc. Natl. Acad. Sci. U.S.A.">
        <title>Obligate biotrophy features unraveled by the genomic analysis of rust fungi.</title>
        <authorList>
            <person name="Duplessis S."/>
            <person name="Cuomo C.A."/>
            <person name="Lin Y.-C."/>
            <person name="Aerts A."/>
            <person name="Tisserant E."/>
            <person name="Veneault-Fourrey C."/>
            <person name="Joly D.L."/>
            <person name="Hacquard S."/>
            <person name="Amselem J."/>
            <person name="Cantarel B.L."/>
            <person name="Chiu R."/>
            <person name="Coutinho P.M."/>
            <person name="Feau N."/>
            <person name="Field M."/>
            <person name="Frey P."/>
            <person name="Gelhaye E."/>
            <person name="Goldberg J."/>
            <person name="Grabherr M.G."/>
            <person name="Kodira C.D."/>
            <person name="Kohler A."/>
            <person name="Kuees U."/>
            <person name="Lindquist E.A."/>
            <person name="Lucas S.M."/>
            <person name="Mago R."/>
            <person name="Mauceli E."/>
            <person name="Morin E."/>
            <person name="Murat C."/>
            <person name="Pangilinan J.L."/>
            <person name="Park R."/>
            <person name="Pearson M."/>
            <person name="Quesneville H."/>
            <person name="Rouhier N."/>
            <person name="Sakthikumar S."/>
            <person name="Salamov A.A."/>
            <person name="Schmutz J."/>
            <person name="Selles B."/>
            <person name="Shapiro H."/>
            <person name="Tanguay P."/>
            <person name="Tuskan G.A."/>
            <person name="Henrissat B."/>
            <person name="Van de Peer Y."/>
            <person name="Rouze P."/>
            <person name="Ellis J.G."/>
            <person name="Dodds P.N."/>
            <person name="Schein J.E."/>
            <person name="Zhong S."/>
            <person name="Hamelin R.C."/>
            <person name="Grigoriev I.V."/>
            <person name="Szabo L.J."/>
            <person name="Martin F."/>
        </authorList>
    </citation>
    <scope>NUCLEOTIDE SEQUENCE [LARGE SCALE GENOMIC DNA]</scope>
    <source>
        <strain evidence="3">98AG31 / pathotype 3-4-7</strain>
    </source>
</reference>
<dbReference type="HOGENOM" id="CLU_1448007_0_0_1"/>